<dbReference type="InterPro" id="IPR011009">
    <property type="entry name" value="Kinase-like_dom_sf"/>
</dbReference>
<keyword evidence="4" id="KW-0808">Transferase</keyword>
<evidence type="ECO:0000259" key="17">
    <source>
        <dbReference type="PROSITE" id="PS50023"/>
    </source>
</evidence>
<dbReference type="SUPFAM" id="SSF57716">
    <property type="entry name" value="Glucocorticoid receptor-like (DNA-binding domain)"/>
    <property type="match status" value="4"/>
</dbReference>
<name>A0A1W0WDR4_HYPEX</name>
<comment type="catalytic activity">
    <reaction evidence="11">
        <text>L-threonyl-[protein] + ATP = O-phospho-L-threonyl-[protein] + ADP + H(+)</text>
        <dbReference type="Rhea" id="RHEA:46608"/>
        <dbReference type="Rhea" id="RHEA-COMP:11060"/>
        <dbReference type="Rhea" id="RHEA-COMP:11605"/>
        <dbReference type="ChEBI" id="CHEBI:15378"/>
        <dbReference type="ChEBI" id="CHEBI:30013"/>
        <dbReference type="ChEBI" id="CHEBI:30616"/>
        <dbReference type="ChEBI" id="CHEBI:61977"/>
        <dbReference type="ChEBI" id="CHEBI:456216"/>
        <dbReference type="EC" id="2.7.11.1"/>
    </reaction>
</comment>
<evidence type="ECO:0000256" key="4">
    <source>
        <dbReference type="ARBA" id="ARBA00022679"/>
    </source>
</evidence>
<dbReference type="EC" id="2.7.11.1" evidence="2"/>
<evidence type="ECO:0000256" key="11">
    <source>
        <dbReference type="ARBA" id="ARBA00047899"/>
    </source>
</evidence>
<gene>
    <name evidence="18" type="ORF">BV898_12391</name>
</gene>
<dbReference type="FunFam" id="1.10.510.10:FF:000301">
    <property type="entry name" value="Serine/threonine-protein kinase Chk1"/>
    <property type="match status" value="1"/>
</dbReference>
<evidence type="ECO:0000313" key="19">
    <source>
        <dbReference type="Proteomes" id="UP000192578"/>
    </source>
</evidence>
<dbReference type="Gene3D" id="2.10.110.10">
    <property type="entry name" value="Cysteine Rich Protein"/>
    <property type="match status" value="5"/>
</dbReference>
<feature type="domain" description="LIM zinc-binding" evidence="17">
    <location>
        <begin position="825"/>
        <end position="886"/>
    </location>
</feature>
<dbReference type="OrthoDB" id="539158at2759"/>
<evidence type="ECO:0000256" key="9">
    <source>
        <dbReference type="ARBA" id="ARBA00022840"/>
    </source>
</evidence>
<organism evidence="18 19">
    <name type="scientific">Hypsibius exemplaris</name>
    <name type="common">Freshwater tardigrade</name>
    <dbReference type="NCBI Taxonomy" id="2072580"/>
    <lineage>
        <taxon>Eukaryota</taxon>
        <taxon>Metazoa</taxon>
        <taxon>Ecdysozoa</taxon>
        <taxon>Tardigrada</taxon>
        <taxon>Eutardigrada</taxon>
        <taxon>Parachela</taxon>
        <taxon>Hypsibioidea</taxon>
        <taxon>Hypsibiidae</taxon>
        <taxon>Hypsibius</taxon>
    </lineage>
</organism>
<dbReference type="EMBL" id="MTYJ01000125">
    <property type="protein sequence ID" value="OQV13356.1"/>
    <property type="molecule type" value="Genomic_DNA"/>
</dbReference>
<dbReference type="SMART" id="SM00220">
    <property type="entry name" value="S_TKc"/>
    <property type="match status" value="1"/>
</dbReference>
<sequence>MASQLNLNDPDEENEDPLVSPSTWTASMVQNYRIPEGNQEEEHQLTQTQTQKEVDVLPYYEGPCPVDPNDDRSEIQQGNSAFGHRTTVTISKESGDSLHGNWFIVSQLGEGTFGDVKLIEDVHQHRLLAMKVVQGRADKDAHRRMLELVQREVFLHKYLYHDNIIRFHGDRPTARDHYIFLEYACGGELFDRIEPDVGVPRDSCHKWFLQLMDGLSYIHERGVVHRDIKPENLLLNERDDIKISDFGLATLYRSNGKERKITSRCGTASYVAPEVFTMETFHAQPLDIWSAGIVLVTMVTGEQPWEQASTEQESFQLWKMAALTTSPWNKLPSECLALLRMMLDPNPETRATIVRIRNNHWYRRGFTDRALGAPAPKRIRYDLHVLSVPQRAIDCRPTGRSSGHSSFKDDQADPKMFSQPVRLEDLLLSQTQGVECLMEQSPFARMVKRLTRFYISCGVQEVVETLTGILDQLHMHIAHTSPGLYTVTCQDRHKGLMVFKVSFVQNHEKLLMDFRLSKGDGLEFKRIFALLRQKLDHIIAEDSVAWSVSKSHTSLSRRTNMDLFSGKKSKCPGCGNKVTSNEPSVDALKKKWHAKCFVCEHCKKQITGEFHPVDEKPWDEACFIKYKAPKCAECGQGIADKRIKTDDGRVFHEDCLKKAVQGNCDGCGNSIGLTEPVTEALGKRFHKDCFRCGRCNSADLPSEFHVDENNKPLCNKCVKKEKKMSDTEHEVLHEEVRVQDVADNGTTTLVRSGSQTELDGVPRVHSVDHDGHGWFGNPTYRQTNLRVVERDGDCNVCAQPITHGTRVEVRGKNFHDDCFNQVYNGECEGCNRKILLTEASLTVPSLGRDWHPDCLNCGLCNNLIHGEFRLKNNIPTCDHCYNEKIAPICVGCNQSVADAQLKAMHGTWHPDCFSCDVCREPLYKYGNDFFNVEGKPYCLRDIELANIKVVAAH</sequence>
<feature type="domain" description="LIM zinc-binding" evidence="17">
    <location>
        <begin position="662"/>
        <end position="724"/>
    </location>
</feature>
<evidence type="ECO:0000256" key="15">
    <source>
        <dbReference type="SAM" id="MobiDB-lite"/>
    </source>
</evidence>
<proteinExistence type="inferred from homology"/>
<keyword evidence="8 13" id="KW-0862">Zinc</keyword>
<feature type="binding site" evidence="14">
    <location>
        <position position="131"/>
    </location>
    <ligand>
        <name>ATP</name>
        <dbReference type="ChEBI" id="CHEBI:30616"/>
    </ligand>
</feature>
<feature type="domain" description="LIM zinc-binding" evidence="17">
    <location>
        <begin position="887"/>
        <end position="948"/>
    </location>
</feature>
<feature type="domain" description="Protein kinase" evidence="16">
    <location>
        <begin position="102"/>
        <end position="362"/>
    </location>
</feature>
<keyword evidence="7 18" id="KW-0418">Kinase</keyword>
<evidence type="ECO:0000256" key="14">
    <source>
        <dbReference type="PROSITE-ProRule" id="PRU10141"/>
    </source>
</evidence>
<evidence type="ECO:0000256" key="10">
    <source>
        <dbReference type="ARBA" id="ARBA00023038"/>
    </source>
</evidence>
<dbReference type="PROSITE" id="PS50023">
    <property type="entry name" value="LIM_DOMAIN_2"/>
    <property type="match status" value="4"/>
</dbReference>
<dbReference type="GO" id="GO:0005524">
    <property type="term" value="F:ATP binding"/>
    <property type="evidence" value="ECO:0007669"/>
    <property type="project" value="UniProtKB-UniRule"/>
</dbReference>
<dbReference type="PROSITE" id="PS00478">
    <property type="entry name" value="LIM_DOMAIN_1"/>
    <property type="match status" value="1"/>
</dbReference>
<dbReference type="GO" id="GO:0004674">
    <property type="term" value="F:protein serine/threonine kinase activity"/>
    <property type="evidence" value="ECO:0007669"/>
    <property type="project" value="UniProtKB-KW"/>
</dbReference>
<evidence type="ECO:0000256" key="6">
    <source>
        <dbReference type="ARBA" id="ARBA00022741"/>
    </source>
</evidence>
<dbReference type="CDD" id="cd08368">
    <property type="entry name" value="LIM"/>
    <property type="match status" value="3"/>
</dbReference>
<comment type="catalytic activity">
    <reaction evidence="12">
        <text>L-seryl-[protein] + ATP = O-phospho-L-seryl-[protein] + ADP + H(+)</text>
        <dbReference type="Rhea" id="RHEA:17989"/>
        <dbReference type="Rhea" id="RHEA-COMP:9863"/>
        <dbReference type="Rhea" id="RHEA-COMP:11604"/>
        <dbReference type="ChEBI" id="CHEBI:15378"/>
        <dbReference type="ChEBI" id="CHEBI:29999"/>
        <dbReference type="ChEBI" id="CHEBI:30616"/>
        <dbReference type="ChEBI" id="CHEBI:83421"/>
        <dbReference type="ChEBI" id="CHEBI:456216"/>
        <dbReference type="EC" id="2.7.11.1"/>
    </reaction>
</comment>
<dbReference type="SMART" id="SM00132">
    <property type="entry name" value="LIM"/>
    <property type="match status" value="4"/>
</dbReference>
<comment type="caution">
    <text evidence="18">The sequence shown here is derived from an EMBL/GenBank/DDBJ whole genome shotgun (WGS) entry which is preliminary data.</text>
</comment>
<evidence type="ECO:0000256" key="7">
    <source>
        <dbReference type="ARBA" id="ARBA00022777"/>
    </source>
</evidence>
<keyword evidence="6 14" id="KW-0547">Nucleotide-binding</keyword>
<dbReference type="InterPro" id="IPR001781">
    <property type="entry name" value="Znf_LIM"/>
</dbReference>
<evidence type="ECO:0000313" key="18">
    <source>
        <dbReference type="EMBL" id="OQV13356.1"/>
    </source>
</evidence>
<comment type="similarity">
    <text evidence="1">Belongs to the protein kinase superfamily. TKL Ser/Thr protein kinase family.</text>
</comment>
<dbReference type="SUPFAM" id="SSF56112">
    <property type="entry name" value="Protein kinase-like (PK-like)"/>
    <property type="match status" value="1"/>
</dbReference>
<dbReference type="Pfam" id="PF00069">
    <property type="entry name" value="Pkinase"/>
    <property type="match status" value="1"/>
</dbReference>
<keyword evidence="10 13" id="KW-0440">LIM domain</keyword>
<dbReference type="Gene3D" id="1.10.510.10">
    <property type="entry name" value="Transferase(Phosphotransferase) domain 1"/>
    <property type="match status" value="1"/>
</dbReference>
<dbReference type="Gene3D" id="3.30.310.80">
    <property type="entry name" value="Kinase associated domain 1, KA1"/>
    <property type="match status" value="1"/>
</dbReference>
<evidence type="ECO:0000256" key="5">
    <source>
        <dbReference type="ARBA" id="ARBA00022723"/>
    </source>
</evidence>
<dbReference type="GO" id="GO:0007165">
    <property type="term" value="P:signal transduction"/>
    <property type="evidence" value="ECO:0007669"/>
    <property type="project" value="TreeGrafter"/>
</dbReference>
<dbReference type="PROSITE" id="PS00107">
    <property type="entry name" value="PROTEIN_KINASE_ATP"/>
    <property type="match status" value="1"/>
</dbReference>
<dbReference type="Pfam" id="PF00412">
    <property type="entry name" value="LIM"/>
    <property type="match status" value="4"/>
</dbReference>
<dbReference type="InterPro" id="IPR017441">
    <property type="entry name" value="Protein_kinase_ATP_BS"/>
</dbReference>
<feature type="domain" description="LIM zinc-binding" evidence="17">
    <location>
        <begin position="569"/>
        <end position="629"/>
    </location>
</feature>
<evidence type="ECO:0000256" key="13">
    <source>
        <dbReference type="PROSITE-ProRule" id="PRU00125"/>
    </source>
</evidence>
<reference evidence="19" key="1">
    <citation type="submission" date="2017-01" db="EMBL/GenBank/DDBJ databases">
        <title>Comparative genomics of anhydrobiosis in the tardigrade Hypsibius dujardini.</title>
        <authorList>
            <person name="Yoshida Y."/>
            <person name="Koutsovoulos G."/>
            <person name="Laetsch D."/>
            <person name="Stevens L."/>
            <person name="Kumar S."/>
            <person name="Horikawa D."/>
            <person name="Ishino K."/>
            <person name="Komine S."/>
            <person name="Tomita M."/>
            <person name="Blaxter M."/>
            <person name="Arakawa K."/>
        </authorList>
    </citation>
    <scope>NUCLEOTIDE SEQUENCE [LARGE SCALE GENOMIC DNA]</scope>
    <source>
        <strain evidence="19">Z151</strain>
    </source>
</reference>
<keyword evidence="19" id="KW-1185">Reference proteome</keyword>
<dbReference type="PANTHER" id="PTHR43895">
    <property type="entry name" value="CALCIUM/CALMODULIN-DEPENDENT PROTEIN KINASE KINASE-RELATED"/>
    <property type="match status" value="1"/>
</dbReference>
<evidence type="ECO:0000256" key="3">
    <source>
        <dbReference type="ARBA" id="ARBA00022527"/>
    </source>
</evidence>
<evidence type="ECO:0000256" key="8">
    <source>
        <dbReference type="ARBA" id="ARBA00022833"/>
    </source>
</evidence>
<protein>
    <recommendedName>
        <fullName evidence="2">non-specific serine/threonine protein kinase</fullName>
        <ecNumber evidence="2">2.7.11.1</ecNumber>
    </recommendedName>
</protein>
<dbReference type="InterPro" id="IPR008271">
    <property type="entry name" value="Ser/Thr_kinase_AS"/>
</dbReference>
<dbReference type="GO" id="GO:0046872">
    <property type="term" value="F:metal ion binding"/>
    <property type="evidence" value="ECO:0007669"/>
    <property type="project" value="UniProtKB-KW"/>
</dbReference>
<dbReference type="PROSITE" id="PS00108">
    <property type="entry name" value="PROTEIN_KINASE_ST"/>
    <property type="match status" value="1"/>
</dbReference>
<keyword evidence="3" id="KW-0723">Serine/threonine-protein kinase</keyword>
<evidence type="ECO:0000256" key="12">
    <source>
        <dbReference type="ARBA" id="ARBA00048679"/>
    </source>
</evidence>
<dbReference type="PANTHER" id="PTHR43895:SF32">
    <property type="entry name" value="SERINE_THREONINE-PROTEIN KINASE CHK1"/>
    <property type="match status" value="1"/>
</dbReference>
<feature type="region of interest" description="Disordered" evidence="15">
    <location>
        <begin position="394"/>
        <end position="413"/>
    </location>
</feature>
<feature type="region of interest" description="Disordered" evidence="15">
    <location>
        <begin position="1"/>
        <end position="22"/>
    </location>
</feature>
<dbReference type="Proteomes" id="UP000192578">
    <property type="component" value="Unassembled WGS sequence"/>
</dbReference>
<keyword evidence="9 14" id="KW-0067">ATP-binding</keyword>
<evidence type="ECO:0000256" key="2">
    <source>
        <dbReference type="ARBA" id="ARBA00012513"/>
    </source>
</evidence>
<evidence type="ECO:0000259" key="16">
    <source>
        <dbReference type="PROSITE" id="PS50011"/>
    </source>
</evidence>
<accession>A0A1W0WDR4</accession>
<dbReference type="AlphaFoldDB" id="A0A1W0WDR4"/>
<dbReference type="PROSITE" id="PS50011">
    <property type="entry name" value="PROTEIN_KINASE_DOM"/>
    <property type="match status" value="1"/>
</dbReference>
<keyword evidence="5 13" id="KW-0479">Metal-binding</keyword>
<dbReference type="InterPro" id="IPR000719">
    <property type="entry name" value="Prot_kinase_dom"/>
</dbReference>
<dbReference type="Gene3D" id="3.30.200.20">
    <property type="entry name" value="Phosphorylase Kinase, domain 1"/>
    <property type="match status" value="1"/>
</dbReference>
<evidence type="ECO:0000256" key="1">
    <source>
        <dbReference type="ARBA" id="ARBA00005843"/>
    </source>
</evidence>